<name>A0A3N4LFZ3_9PEZI</name>
<dbReference type="STRING" id="1051890.A0A3N4LFZ3"/>
<feature type="non-terminal residue" evidence="1">
    <location>
        <position position="1"/>
    </location>
</feature>
<evidence type="ECO:0000313" key="2">
    <source>
        <dbReference type="Proteomes" id="UP000267821"/>
    </source>
</evidence>
<dbReference type="EMBL" id="ML121573">
    <property type="protein sequence ID" value="RPB20352.1"/>
    <property type="molecule type" value="Genomic_DNA"/>
</dbReference>
<reference evidence="1 2" key="1">
    <citation type="journal article" date="2018" name="Nat. Ecol. Evol.">
        <title>Pezizomycetes genomes reveal the molecular basis of ectomycorrhizal truffle lifestyle.</title>
        <authorList>
            <person name="Murat C."/>
            <person name="Payen T."/>
            <person name="Noel B."/>
            <person name="Kuo A."/>
            <person name="Morin E."/>
            <person name="Chen J."/>
            <person name="Kohler A."/>
            <person name="Krizsan K."/>
            <person name="Balestrini R."/>
            <person name="Da Silva C."/>
            <person name="Montanini B."/>
            <person name="Hainaut M."/>
            <person name="Levati E."/>
            <person name="Barry K.W."/>
            <person name="Belfiori B."/>
            <person name="Cichocki N."/>
            <person name="Clum A."/>
            <person name="Dockter R.B."/>
            <person name="Fauchery L."/>
            <person name="Guy J."/>
            <person name="Iotti M."/>
            <person name="Le Tacon F."/>
            <person name="Lindquist E.A."/>
            <person name="Lipzen A."/>
            <person name="Malagnac F."/>
            <person name="Mello A."/>
            <person name="Molinier V."/>
            <person name="Miyauchi S."/>
            <person name="Poulain J."/>
            <person name="Riccioni C."/>
            <person name="Rubini A."/>
            <person name="Sitrit Y."/>
            <person name="Splivallo R."/>
            <person name="Traeger S."/>
            <person name="Wang M."/>
            <person name="Zifcakova L."/>
            <person name="Wipf D."/>
            <person name="Zambonelli A."/>
            <person name="Paolocci F."/>
            <person name="Nowrousian M."/>
            <person name="Ottonello S."/>
            <person name="Baldrian P."/>
            <person name="Spatafora J.W."/>
            <person name="Henrissat B."/>
            <person name="Nagy L.G."/>
            <person name="Aury J.M."/>
            <person name="Wincker P."/>
            <person name="Grigoriev I.V."/>
            <person name="Bonfante P."/>
            <person name="Martin F.M."/>
        </authorList>
    </citation>
    <scope>NUCLEOTIDE SEQUENCE [LARGE SCALE GENOMIC DNA]</scope>
    <source>
        <strain evidence="1 2">ATCC MYA-4762</strain>
    </source>
</reference>
<protein>
    <submittedName>
        <fullName evidence="1">Uncharacterized protein</fullName>
    </submittedName>
</protein>
<feature type="non-terminal residue" evidence="1">
    <location>
        <position position="243"/>
    </location>
</feature>
<accession>A0A3N4LFZ3</accession>
<dbReference type="OrthoDB" id="5389734at2759"/>
<proteinExistence type="predicted"/>
<sequence length="243" mass="27479">PPLHPVPSMQAAFEESMYEQGHPPPEPTNPYAVSSTFPNSISVSTAFKPKYHPLTKLVSQITFGIHLLHKRLAKSDSEVVRILQAHVNDMDNFLSTTTRDFDTARSDISTRIKNLKVPLEAGPASDVFENMLKEPGFRVQIMEGNKKVDFVIKRNARAMNRALEDVGEGLRAVDELAKYLLTLKTGWRNANLIRVYGAMTHNVEGWFRCFVGLQMKGQVLGERLNTLKMVVWEIERRCGRASR</sequence>
<dbReference type="AlphaFoldDB" id="A0A3N4LFZ3"/>
<keyword evidence="2" id="KW-1185">Reference proteome</keyword>
<organism evidence="1 2">
    <name type="scientific">Terfezia boudieri ATCC MYA-4762</name>
    <dbReference type="NCBI Taxonomy" id="1051890"/>
    <lineage>
        <taxon>Eukaryota</taxon>
        <taxon>Fungi</taxon>
        <taxon>Dikarya</taxon>
        <taxon>Ascomycota</taxon>
        <taxon>Pezizomycotina</taxon>
        <taxon>Pezizomycetes</taxon>
        <taxon>Pezizales</taxon>
        <taxon>Pezizaceae</taxon>
        <taxon>Terfezia</taxon>
    </lineage>
</organism>
<evidence type="ECO:0000313" key="1">
    <source>
        <dbReference type="EMBL" id="RPB20352.1"/>
    </source>
</evidence>
<gene>
    <name evidence="1" type="ORF">L211DRAFT_747702</name>
</gene>
<dbReference type="InParanoid" id="A0A3N4LFZ3"/>
<dbReference type="Proteomes" id="UP000267821">
    <property type="component" value="Unassembled WGS sequence"/>
</dbReference>